<keyword evidence="12 17" id="KW-0496">Mitochondrion</keyword>
<dbReference type="PANTHER" id="PTHR11435">
    <property type="entry name" value="NADH UBIQUINONE OXIDOREDUCTASE SUBUNIT ND6"/>
    <property type="match status" value="1"/>
</dbReference>
<feature type="transmembrane region" description="Helical" evidence="16">
    <location>
        <begin position="112"/>
        <end position="134"/>
    </location>
</feature>
<organism evidence="17">
    <name type="scientific">Dendronereis chipolini</name>
    <dbReference type="NCBI Taxonomy" id="2860362"/>
    <lineage>
        <taxon>Eukaryota</taxon>
        <taxon>Metazoa</taxon>
        <taxon>Spiralia</taxon>
        <taxon>Lophotrochozoa</taxon>
        <taxon>Annelida</taxon>
        <taxon>Polychaeta</taxon>
        <taxon>Errantia</taxon>
        <taxon>Phyllodocida</taxon>
        <taxon>Nereididae</taxon>
        <taxon>Dendronereis</taxon>
    </lineage>
</organism>
<keyword evidence="7 16" id="KW-0812">Transmembrane</keyword>
<feature type="transmembrane region" description="Helical" evidence="16">
    <location>
        <begin position="12"/>
        <end position="37"/>
    </location>
</feature>
<proteinExistence type="inferred from homology"/>
<keyword evidence="13 16" id="KW-0472">Membrane</keyword>
<keyword evidence="9" id="KW-0249">Electron transport</keyword>
<evidence type="ECO:0000256" key="13">
    <source>
        <dbReference type="ARBA" id="ARBA00023136"/>
    </source>
</evidence>
<evidence type="ECO:0000256" key="5">
    <source>
        <dbReference type="ARBA" id="ARBA00022448"/>
    </source>
</evidence>
<gene>
    <name evidence="17" type="primary">ND6</name>
</gene>
<evidence type="ECO:0000256" key="12">
    <source>
        <dbReference type="ARBA" id="ARBA00023128"/>
    </source>
</evidence>
<evidence type="ECO:0000256" key="7">
    <source>
        <dbReference type="ARBA" id="ARBA00022692"/>
    </source>
</evidence>
<evidence type="ECO:0000256" key="16">
    <source>
        <dbReference type="SAM" id="Phobius"/>
    </source>
</evidence>
<dbReference type="EC" id="7.1.1.2" evidence="3"/>
<evidence type="ECO:0000256" key="10">
    <source>
        <dbReference type="ARBA" id="ARBA00022989"/>
    </source>
</evidence>
<keyword evidence="10 16" id="KW-1133">Transmembrane helix</keyword>
<keyword evidence="8" id="KW-1278">Translocase</keyword>
<reference evidence="17" key="1">
    <citation type="submission" date="2021-01" db="EMBL/GenBank/DDBJ databases">
        <title>The first complete mitochondrial genome of the genus Dendronereis, represented by D. chipolini Hsueh, 2019 (Annelida, Nereididae).</title>
        <authorList>
            <person name="Zhen W.-Q."/>
        </authorList>
    </citation>
    <scope>NUCLEOTIDE SEQUENCE</scope>
</reference>
<dbReference type="InterPro" id="IPR050269">
    <property type="entry name" value="ComplexI_Subunit6"/>
</dbReference>
<accession>A0A8F7GPF7</accession>
<dbReference type="EMBL" id="MW532084">
    <property type="protein sequence ID" value="QXU60609.1"/>
    <property type="molecule type" value="Genomic_DNA"/>
</dbReference>
<feature type="transmembrane region" description="Helical" evidence="16">
    <location>
        <begin position="43"/>
        <end position="64"/>
    </location>
</feature>
<evidence type="ECO:0000256" key="3">
    <source>
        <dbReference type="ARBA" id="ARBA00012944"/>
    </source>
</evidence>
<evidence type="ECO:0000256" key="15">
    <source>
        <dbReference type="ARBA" id="ARBA00049551"/>
    </source>
</evidence>
<sequence>MTASILMTLIMSFFMSVSPVSLGATILFTALFTAMVISLVTSSWFSMITFIIYVGGMLVMFAYFAALQPNQHISNWSWWLVMPLMTVSVMILSPREPFNLSPQSNMVSSLYLHHNVILIIFLALLLFLALIAVVKVSRSFEGPLRPFEYV</sequence>
<evidence type="ECO:0000256" key="2">
    <source>
        <dbReference type="ARBA" id="ARBA00005698"/>
    </source>
</evidence>
<keyword evidence="11" id="KW-0520">NAD</keyword>
<dbReference type="AlphaFoldDB" id="A0A8F7GPF7"/>
<comment type="similarity">
    <text evidence="2">Belongs to the complex I subunit 6 family.</text>
</comment>
<protein>
    <recommendedName>
        <fullName evidence="4">NADH-ubiquinone oxidoreductase chain 6</fullName>
        <ecNumber evidence="3">7.1.1.2</ecNumber>
    </recommendedName>
    <alternativeName>
        <fullName evidence="14">NADH dehydrogenase subunit 6</fullName>
    </alternativeName>
</protein>
<evidence type="ECO:0000256" key="8">
    <source>
        <dbReference type="ARBA" id="ARBA00022967"/>
    </source>
</evidence>
<evidence type="ECO:0000256" key="9">
    <source>
        <dbReference type="ARBA" id="ARBA00022982"/>
    </source>
</evidence>
<name>A0A8F7GPF7_9ANNE</name>
<evidence type="ECO:0000256" key="6">
    <source>
        <dbReference type="ARBA" id="ARBA00022660"/>
    </source>
</evidence>
<evidence type="ECO:0000256" key="14">
    <source>
        <dbReference type="ARBA" id="ARBA00031019"/>
    </source>
</evidence>
<evidence type="ECO:0000256" key="1">
    <source>
        <dbReference type="ARBA" id="ARBA00004225"/>
    </source>
</evidence>
<evidence type="ECO:0000256" key="11">
    <source>
        <dbReference type="ARBA" id="ARBA00023027"/>
    </source>
</evidence>
<geneLocation type="mitochondrion" evidence="17"/>
<dbReference type="GO" id="GO:0031966">
    <property type="term" value="C:mitochondrial membrane"/>
    <property type="evidence" value="ECO:0007669"/>
    <property type="project" value="UniProtKB-SubCell"/>
</dbReference>
<dbReference type="GO" id="GO:0008137">
    <property type="term" value="F:NADH dehydrogenase (ubiquinone) activity"/>
    <property type="evidence" value="ECO:0007669"/>
    <property type="project" value="UniProtKB-EC"/>
</dbReference>
<keyword evidence="6" id="KW-0679">Respiratory chain</keyword>
<keyword evidence="5" id="KW-0813">Transport</keyword>
<dbReference type="PANTHER" id="PTHR11435:SF1">
    <property type="entry name" value="NADH-UBIQUINONE OXIDOREDUCTASE CHAIN 6"/>
    <property type="match status" value="1"/>
</dbReference>
<comment type="subcellular location">
    <subcellularLocation>
        <location evidence="1">Mitochondrion membrane</location>
        <topology evidence="1">Multi-pass membrane protein</topology>
    </subcellularLocation>
</comment>
<feature type="transmembrane region" description="Helical" evidence="16">
    <location>
        <begin position="76"/>
        <end position="92"/>
    </location>
</feature>
<evidence type="ECO:0000313" key="17">
    <source>
        <dbReference type="EMBL" id="QXU60609.1"/>
    </source>
</evidence>
<comment type="catalytic activity">
    <reaction evidence="15">
        <text>a ubiquinone + NADH + 5 H(+)(in) = a ubiquinol + NAD(+) + 4 H(+)(out)</text>
        <dbReference type="Rhea" id="RHEA:29091"/>
        <dbReference type="Rhea" id="RHEA-COMP:9565"/>
        <dbReference type="Rhea" id="RHEA-COMP:9566"/>
        <dbReference type="ChEBI" id="CHEBI:15378"/>
        <dbReference type="ChEBI" id="CHEBI:16389"/>
        <dbReference type="ChEBI" id="CHEBI:17976"/>
        <dbReference type="ChEBI" id="CHEBI:57540"/>
        <dbReference type="ChEBI" id="CHEBI:57945"/>
        <dbReference type="EC" id="7.1.1.2"/>
    </reaction>
</comment>
<evidence type="ECO:0000256" key="4">
    <source>
        <dbReference type="ARBA" id="ARBA00021095"/>
    </source>
</evidence>